<organism evidence="1 2">
    <name type="scientific">Candidatus Bealeia paramacronuclearis</name>
    <dbReference type="NCBI Taxonomy" id="1921001"/>
    <lineage>
        <taxon>Bacteria</taxon>
        <taxon>Pseudomonadati</taxon>
        <taxon>Pseudomonadota</taxon>
        <taxon>Alphaproteobacteria</taxon>
        <taxon>Holosporales</taxon>
        <taxon>Holosporaceae</taxon>
        <taxon>Candidatus Bealeia</taxon>
    </lineage>
</organism>
<keyword evidence="1" id="KW-0969">Cilium</keyword>
<dbReference type="Proteomes" id="UP001330434">
    <property type="component" value="Chromosome"/>
</dbReference>
<keyword evidence="2" id="KW-1185">Reference proteome</keyword>
<evidence type="ECO:0000313" key="1">
    <source>
        <dbReference type="EMBL" id="WVX65950.1"/>
    </source>
</evidence>
<gene>
    <name evidence="1" type="ORF">Bealeia1_00116</name>
</gene>
<accession>A0ABZ2C0Q1</accession>
<name>A0ABZ2C0Q1_9PROT</name>
<sequence length="128" mass="14748">MPDGPNIFSMLYQKMNWVNHQFTTVSENIENANVPGWDQRVLQPLSFQKTMDAHSSNPMITHENHLQGHKESQSYKIAKDKMRSSTLSGNSVVIEEELQKLNEASIKHAEMTKLYKKLTEILKLPLRP</sequence>
<evidence type="ECO:0000313" key="2">
    <source>
        <dbReference type="Proteomes" id="UP001330434"/>
    </source>
</evidence>
<dbReference type="EMBL" id="CP133270">
    <property type="protein sequence ID" value="WVX65950.1"/>
    <property type="molecule type" value="Genomic_DNA"/>
</dbReference>
<protein>
    <submittedName>
        <fullName evidence="1">Flagellar basal body rod protein FlgB</fullName>
    </submittedName>
</protein>
<keyword evidence="1" id="KW-0966">Cell projection</keyword>
<proteinExistence type="predicted"/>
<reference evidence="1 2" key="1">
    <citation type="journal article" date="2024" name="Environ. Microbiol.">
        <title>Novel evolutionary insights on the interactions of the Holosporales (Alphaproteobacteria) with eukaryotic hosts from comparative genomics.</title>
        <authorList>
            <person name="Giovannini M."/>
            <person name="Petroni G."/>
            <person name="Castelli M."/>
        </authorList>
    </citation>
    <scope>NUCLEOTIDE SEQUENCE [LARGE SCALE GENOMIC DNA]</scope>
    <source>
        <strain evidence="1 2">US_Bl 15I1</strain>
    </source>
</reference>
<keyword evidence="1" id="KW-0282">Flagellum</keyword>
<dbReference type="RefSeq" id="WP_331256518.1">
    <property type="nucleotide sequence ID" value="NZ_CP133270.1"/>
</dbReference>